<evidence type="ECO:0000256" key="4">
    <source>
        <dbReference type="ARBA" id="ARBA00022989"/>
    </source>
</evidence>
<reference evidence="8 9" key="1">
    <citation type="submission" date="2017-10" db="EMBL/GenBank/DDBJ databases">
        <title>Draft genome of Longibacter Salinarum.</title>
        <authorList>
            <person name="Goh K.M."/>
            <person name="Shamsir M.S."/>
            <person name="Lim S.W."/>
        </authorList>
    </citation>
    <scope>NUCLEOTIDE SEQUENCE [LARGE SCALE GENOMIC DNA]</scope>
    <source>
        <strain evidence="8 9">KCTC 52045</strain>
    </source>
</reference>
<evidence type="ECO:0000313" key="8">
    <source>
        <dbReference type="EMBL" id="PEN12899.1"/>
    </source>
</evidence>
<name>A0A2A8CVW7_9BACT</name>
<feature type="domain" description="Mechanosensitive ion channel MscS" evidence="7">
    <location>
        <begin position="93"/>
        <end position="168"/>
    </location>
</feature>
<dbReference type="Gene3D" id="3.30.70.100">
    <property type="match status" value="1"/>
</dbReference>
<keyword evidence="2" id="KW-1003">Cell membrane</keyword>
<protein>
    <submittedName>
        <fullName evidence="8">Mechanosensitive ion channel protein MscS</fullName>
    </submittedName>
</protein>
<dbReference type="PANTHER" id="PTHR30566">
    <property type="entry name" value="YNAI-RELATED MECHANOSENSITIVE ION CHANNEL"/>
    <property type="match status" value="1"/>
</dbReference>
<sequence>MDEFIALNPVLVRRLIGTLIVIIATIVLSAIARRIALATFDEQERQYMASKWLSRGLWLIAIVLTIALWSPNASQLITVLTIIGAGLAVALRDVLLSFVGWIHLQLHPPYRRGDRIEVNNVRGDVVDVGLTQTTMLEVGEWVEAHQSTGRLVHVPNGWLYTHGVKNYTEGFEYLWFEQSVVVTFESDWEEAREIILEIADATVPNCEEPARRQLRQMTSEYLVQMNVLTPYVYVSLADHGVKLTLRHLTAARGRRSVRHDLISEILRRFQEHEEIHIAYPTYRISSSDSVPPAQNQRISHE</sequence>
<keyword evidence="3 6" id="KW-0812">Transmembrane</keyword>
<dbReference type="EMBL" id="PDEQ01000006">
    <property type="protein sequence ID" value="PEN12899.1"/>
    <property type="molecule type" value="Genomic_DNA"/>
</dbReference>
<dbReference type="PANTHER" id="PTHR30566:SF5">
    <property type="entry name" value="MECHANOSENSITIVE ION CHANNEL PROTEIN 1, MITOCHONDRIAL-RELATED"/>
    <property type="match status" value="1"/>
</dbReference>
<evidence type="ECO:0000256" key="6">
    <source>
        <dbReference type="SAM" id="Phobius"/>
    </source>
</evidence>
<dbReference type="InterPro" id="IPR006685">
    <property type="entry name" value="MscS_channel_2nd"/>
</dbReference>
<evidence type="ECO:0000256" key="3">
    <source>
        <dbReference type="ARBA" id="ARBA00022692"/>
    </source>
</evidence>
<evidence type="ECO:0000256" key="5">
    <source>
        <dbReference type="ARBA" id="ARBA00023136"/>
    </source>
</evidence>
<dbReference type="OrthoDB" id="9809206at2"/>
<dbReference type="Gene3D" id="2.30.30.60">
    <property type="match status" value="1"/>
</dbReference>
<comment type="subcellular location">
    <subcellularLocation>
        <location evidence="1">Cell membrane</location>
        <topology evidence="1">Multi-pass membrane protein</topology>
    </subcellularLocation>
</comment>
<dbReference type="RefSeq" id="WP_098076388.1">
    <property type="nucleotide sequence ID" value="NZ_PDEQ01000006.1"/>
</dbReference>
<comment type="caution">
    <text evidence="8">The sequence shown here is derived from an EMBL/GenBank/DDBJ whole genome shotgun (WGS) entry which is preliminary data.</text>
</comment>
<organism evidence="8 9">
    <name type="scientific">Longibacter salinarum</name>
    <dbReference type="NCBI Taxonomy" id="1850348"/>
    <lineage>
        <taxon>Bacteria</taxon>
        <taxon>Pseudomonadati</taxon>
        <taxon>Rhodothermota</taxon>
        <taxon>Rhodothermia</taxon>
        <taxon>Rhodothermales</taxon>
        <taxon>Salisaetaceae</taxon>
        <taxon>Longibacter</taxon>
    </lineage>
</organism>
<keyword evidence="5 6" id="KW-0472">Membrane</keyword>
<dbReference type="InterPro" id="IPR023408">
    <property type="entry name" value="MscS_beta-dom_sf"/>
</dbReference>
<proteinExistence type="predicted"/>
<dbReference type="Proteomes" id="UP000220102">
    <property type="component" value="Unassembled WGS sequence"/>
</dbReference>
<dbReference type="GO" id="GO:0008381">
    <property type="term" value="F:mechanosensitive monoatomic ion channel activity"/>
    <property type="evidence" value="ECO:0007669"/>
    <property type="project" value="UniProtKB-ARBA"/>
</dbReference>
<evidence type="ECO:0000313" key="9">
    <source>
        <dbReference type="Proteomes" id="UP000220102"/>
    </source>
</evidence>
<dbReference type="InterPro" id="IPR010920">
    <property type="entry name" value="LSM_dom_sf"/>
</dbReference>
<dbReference type="GO" id="GO:0005886">
    <property type="term" value="C:plasma membrane"/>
    <property type="evidence" value="ECO:0007669"/>
    <property type="project" value="UniProtKB-SubCell"/>
</dbReference>
<dbReference type="Pfam" id="PF00924">
    <property type="entry name" value="MS_channel_2nd"/>
    <property type="match status" value="1"/>
</dbReference>
<evidence type="ECO:0000256" key="2">
    <source>
        <dbReference type="ARBA" id="ARBA00022475"/>
    </source>
</evidence>
<dbReference type="InterPro" id="IPR011066">
    <property type="entry name" value="MscS_channel_C_sf"/>
</dbReference>
<dbReference type="AlphaFoldDB" id="A0A2A8CVW7"/>
<dbReference type="SUPFAM" id="SSF82689">
    <property type="entry name" value="Mechanosensitive channel protein MscS (YggB), C-terminal domain"/>
    <property type="match status" value="1"/>
</dbReference>
<keyword evidence="4 6" id="KW-1133">Transmembrane helix</keyword>
<feature type="transmembrane region" description="Helical" evidence="6">
    <location>
        <begin position="52"/>
        <end position="70"/>
    </location>
</feature>
<accession>A0A2A8CVW7</accession>
<keyword evidence="9" id="KW-1185">Reference proteome</keyword>
<feature type="transmembrane region" description="Helical" evidence="6">
    <location>
        <begin position="12"/>
        <end position="31"/>
    </location>
</feature>
<evidence type="ECO:0000256" key="1">
    <source>
        <dbReference type="ARBA" id="ARBA00004651"/>
    </source>
</evidence>
<dbReference type="SUPFAM" id="SSF50182">
    <property type="entry name" value="Sm-like ribonucleoproteins"/>
    <property type="match status" value="1"/>
</dbReference>
<evidence type="ECO:0000259" key="7">
    <source>
        <dbReference type="Pfam" id="PF00924"/>
    </source>
</evidence>
<gene>
    <name evidence="8" type="ORF">CRI94_12915</name>
</gene>
<feature type="transmembrane region" description="Helical" evidence="6">
    <location>
        <begin position="76"/>
        <end position="102"/>
    </location>
</feature>